<dbReference type="Proteomes" id="UP001152747">
    <property type="component" value="Unassembled WGS sequence"/>
</dbReference>
<feature type="compositionally biased region" description="Basic and acidic residues" evidence="1">
    <location>
        <begin position="258"/>
        <end position="271"/>
    </location>
</feature>
<dbReference type="EMBL" id="CANHGI010000002">
    <property type="protein sequence ID" value="CAI5441179.1"/>
    <property type="molecule type" value="Genomic_DNA"/>
</dbReference>
<gene>
    <name evidence="2" type="ORF">CAMP_LOCUS3816</name>
</gene>
<protein>
    <submittedName>
        <fullName evidence="2">Uncharacterized protein</fullName>
    </submittedName>
</protein>
<evidence type="ECO:0000313" key="3">
    <source>
        <dbReference type="Proteomes" id="UP001152747"/>
    </source>
</evidence>
<feature type="region of interest" description="Disordered" evidence="1">
    <location>
        <begin position="14"/>
        <end position="152"/>
    </location>
</feature>
<feature type="region of interest" description="Disordered" evidence="1">
    <location>
        <begin position="258"/>
        <end position="277"/>
    </location>
</feature>
<sequence length="277" mass="30703">MLRRIKKLFGFSSRGAYFPNNEVSPADGSVLSTSSRKMTKKQQKKLAAEQEKEAEKSLQKQDIEVVHSSFQQSNELVIGGEETVGSSQKTDSVSCGEQSEKFPSARSSDAAPSLKAEATSNASLAGSTVLPISKKTSSDSEYSTDTTQEDEDENIELCNEMAVDVPNSVEKSVLRVNVPEPCFEEDPKSTPIFTKADEDMEKQWRDLNEQLNDILSKPAPFQVSTSHLPPMKMLEQSQVDISIEEFEGNNSVTRILNESHEKTLSSPEQKHLRSFGY</sequence>
<organism evidence="2 3">
    <name type="scientific">Caenorhabditis angaria</name>
    <dbReference type="NCBI Taxonomy" id="860376"/>
    <lineage>
        <taxon>Eukaryota</taxon>
        <taxon>Metazoa</taxon>
        <taxon>Ecdysozoa</taxon>
        <taxon>Nematoda</taxon>
        <taxon>Chromadorea</taxon>
        <taxon>Rhabditida</taxon>
        <taxon>Rhabditina</taxon>
        <taxon>Rhabditomorpha</taxon>
        <taxon>Rhabditoidea</taxon>
        <taxon>Rhabditidae</taxon>
        <taxon>Peloderinae</taxon>
        <taxon>Caenorhabditis</taxon>
    </lineage>
</organism>
<proteinExistence type="predicted"/>
<accession>A0A9P1I9L6</accession>
<comment type="caution">
    <text evidence="2">The sequence shown here is derived from an EMBL/GenBank/DDBJ whole genome shotgun (WGS) entry which is preliminary data.</text>
</comment>
<keyword evidence="3" id="KW-1185">Reference proteome</keyword>
<feature type="compositionally biased region" description="Basic and acidic residues" evidence="1">
    <location>
        <begin position="46"/>
        <end position="65"/>
    </location>
</feature>
<evidence type="ECO:0000256" key="1">
    <source>
        <dbReference type="SAM" id="MobiDB-lite"/>
    </source>
</evidence>
<evidence type="ECO:0000313" key="2">
    <source>
        <dbReference type="EMBL" id="CAI5441179.1"/>
    </source>
</evidence>
<reference evidence="2" key="1">
    <citation type="submission" date="2022-11" db="EMBL/GenBank/DDBJ databases">
        <authorList>
            <person name="Kikuchi T."/>
        </authorList>
    </citation>
    <scope>NUCLEOTIDE SEQUENCE</scope>
    <source>
        <strain evidence="2">PS1010</strain>
    </source>
</reference>
<dbReference type="AlphaFoldDB" id="A0A9P1I9L6"/>
<dbReference type="OrthoDB" id="5786564at2759"/>
<name>A0A9P1I9L6_9PELO</name>
<feature type="compositionally biased region" description="Polar residues" evidence="1">
    <location>
        <begin position="84"/>
        <end position="97"/>
    </location>
</feature>